<dbReference type="SUPFAM" id="SSF57850">
    <property type="entry name" value="RING/U-box"/>
    <property type="match status" value="1"/>
</dbReference>
<keyword evidence="1" id="KW-0863">Zinc-finger</keyword>
<dbReference type="Pfam" id="PF13639">
    <property type="entry name" value="zf-RING_2"/>
    <property type="match status" value="1"/>
</dbReference>
<dbReference type="PANTHER" id="PTHR16047">
    <property type="entry name" value="RFWD3 PROTEIN"/>
    <property type="match status" value="1"/>
</dbReference>
<name>A0ABR3QQC0_9PLEO</name>
<dbReference type="SMART" id="SM00184">
    <property type="entry name" value="RING"/>
    <property type="match status" value="1"/>
</dbReference>
<dbReference type="PROSITE" id="PS50089">
    <property type="entry name" value="ZF_RING_2"/>
    <property type="match status" value="1"/>
</dbReference>
<evidence type="ECO:0000313" key="4">
    <source>
        <dbReference type="Proteomes" id="UP001521785"/>
    </source>
</evidence>
<proteinExistence type="predicted"/>
<evidence type="ECO:0000259" key="2">
    <source>
        <dbReference type="PROSITE" id="PS50089"/>
    </source>
</evidence>
<keyword evidence="4" id="KW-1185">Reference proteome</keyword>
<keyword evidence="1" id="KW-0479">Metal-binding</keyword>
<dbReference type="InterPro" id="IPR013083">
    <property type="entry name" value="Znf_RING/FYVE/PHD"/>
</dbReference>
<feature type="domain" description="RING-type" evidence="2">
    <location>
        <begin position="22"/>
        <end position="67"/>
    </location>
</feature>
<reference evidence="3 4" key="1">
    <citation type="submission" date="2024-02" db="EMBL/GenBank/DDBJ databases">
        <title>De novo assembly and annotation of 12 fungi associated with fruit tree decline syndrome in Ontario, Canada.</title>
        <authorList>
            <person name="Sulman M."/>
            <person name="Ellouze W."/>
            <person name="Ilyukhin E."/>
        </authorList>
    </citation>
    <scope>NUCLEOTIDE SEQUENCE [LARGE SCALE GENOMIC DNA]</scope>
    <source>
        <strain evidence="3 4">M42-189</strain>
    </source>
</reference>
<keyword evidence="1" id="KW-0862">Zinc</keyword>
<protein>
    <recommendedName>
        <fullName evidence="2">RING-type domain-containing protein</fullName>
    </recommendedName>
</protein>
<dbReference type="InterPro" id="IPR037381">
    <property type="entry name" value="RFWD3"/>
</dbReference>
<accession>A0ABR3QQC0</accession>
<dbReference type="Proteomes" id="UP001521785">
    <property type="component" value="Unassembled WGS sequence"/>
</dbReference>
<dbReference type="PANTHER" id="PTHR16047:SF7">
    <property type="entry name" value="E3 UBIQUITIN-PROTEIN LIGASE RFWD3"/>
    <property type="match status" value="1"/>
</dbReference>
<evidence type="ECO:0000256" key="1">
    <source>
        <dbReference type="PROSITE-ProRule" id="PRU00175"/>
    </source>
</evidence>
<comment type="caution">
    <text evidence="3">The sequence shown here is derived from an EMBL/GenBank/DDBJ whole genome shotgun (WGS) entry which is preliminary data.</text>
</comment>
<dbReference type="Gene3D" id="3.30.40.10">
    <property type="entry name" value="Zinc/RING finger domain, C3HC4 (zinc finger)"/>
    <property type="match status" value="1"/>
</dbReference>
<sequence length="344" mass="37995">MSSSPATMEDFIRSQLQPSGSCIICTDPFSADHQPVALQCHHIFGHNCIKKWLHSGRGANNSCPVCRREVYTPSGSQAFTSASIWTALCASSPEGIHAFMIALWHRITTLFADDPTGDFTVRDLLGQAVIPALSEIAGARGAFYDCHALVCSTWNPLGRPNTASGLAIPLVRLARLMAQTSAILPKWISTVQRTSLLFWRANTCLGTTSLDISWAHLREAAHLTNPRYFPLLHLYTVLLSQNIVHCRPTHAGPTRTQILDRCCNKIGGEWAGQPSETFRNSVVGVYEELRRHQLDEKRISLRGHEEEKGVVTGLWAMAGWRREDGAKGKPMGELRKKVSGGWSD</sequence>
<dbReference type="InterPro" id="IPR001841">
    <property type="entry name" value="Znf_RING"/>
</dbReference>
<dbReference type="EMBL" id="JAKJXO020000017">
    <property type="protein sequence ID" value="KAL1594349.1"/>
    <property type="molecule type" value="Genomic_DNA"/>
</dbReference>
<organism evidence="3 4">
    <name type="scientific">Paraconiothyrium brasiliense</name>
    <dbReference type="NCBI Taxonomy" id="300254"/>
    <lineage>
        <taxon>Eukaryota</taxon>
        <taxon>Fungi</taxon>
        <taxon>Dikarya</taxon>
        <taxon>Ascomycota</taxon>
        <taxon>Pezizomycotina</taxon>
        <taxon>Dothideomycetes</taxon>
        <taxon>Pleosporomycetidae</taxon>
        <taxon>Pleosporales</taxon>
        <taxon>Massarineae</taxon>
        <taxon>Didymosphaeriaceae</taxon>
        <taxon>Paraconiothyrium</taxon>
    </lineage>
</organism>
<gene>
    <name evidence="3" type="ORF">SLS60_010109</name>
</gene>
<evidence type="ECO:0000313" key="3">
    <source>
        <dbReference type="EMBL" id="KAL1594349.1"/>
    </source>
</evidence>